<accession>A0A154PMA6</accession>
<gene>
    <name evidence="1" type="ORF">WN55_04886</name>
</gene>
<evidence type="ECO:0000313" key="1">
    <source>
        <dbReference type="EMBL" id="KZC12989.1"/>
    </source>
</evidence>
<evidence type="ECO:0000313" key="2">
    <source>
        <dbReference type="Proteomes" id="UP000076502"/>
    </source>
</evidence>
<dbReference type="Proteomes" id="UP000076502">
    <property type="component" value="Unassembled WGS sequence"/>
</dbReference>
<dbReference type="AlphaFoldDB" id="A0A154PMA6"/>
<sequence>MVSFCGQEIENPSPRVKFLGEACGYGAVLRWRDRRVGGPRVKVPVEVEWYPDTLVDFSLLNIFGYLQRFLSVEIKLLGLQIGVDGVVLRSGDRESESKSESARWSAGCRFAVKEQRNLGESASLEWVACTAALNWALGHEDFDKTSERATGHRRMLEGRCN</sequence>
<name>A0A154PMA6_DUFNO</name>
<proteinExistence type="predicted"/>
<organism evidence="1 2">
    <name type="scientific">Dufourea novaeangliae</name>
    <name type="common">Sweat bee</name>
    <dbReference type="NCBI Taxonomy" id="178035"/>
    <lineage>
        <taxon>Eukaryota</taxon>
        <taxon>Metazoa</taxon>
        <taxon>Ecdysozoa</taxon>
        <taxon>Arthropoda</taxon>
        <taxon>Hexapoda</taxon>
        <taxon>Insecta</taxon>
        <taxon>Pterygota</taxon>
        <taxon>Neoptera</taxon>
        <taxon>Endopterygota</taxon>
        <taxon>Hymenoptera</taxon>
        <taxon>Apocrita</taxon>
        <taxon>Aculeata</taxon>
        <taxon>Apoidea</taxon>
        <taxon>Anthophila</taxon>
        <taxon>Halictidae</taxon>
        <taxon>Rophitinae</taxon>
        <taxon>Dufourea</taxon>
    </lineage>
</organism>
<dbReference type="EMBL" id="KQ434978">
    <property type="protein sequence ID" value="KZC12989.1"/>
    <property type="molecule type" value="Genomic_DNA"/>
</dbReference>
<reference evidence="1 2" key="1">
    <citation type="submission" date="2015-07" db="EMBL/GenBank/DDBJ databases">
        <title>The genome of Dufourea novaeangliae.</title>
        <authorList>
            <person name="Pan H."/>
            <person name="Kapheim K."/>
        </authorList>
    </citation>
    <scope>NUCLEOTIDE SEQUENCE [LARGE SCALE GENOMIC DNA]</scope>
    <source>
        <strain evidence="1">0120121106</strain>
        <tissue evidence="1">Whole body</tissue>
    </source>
</reference>
<protein>
    <submittedName>
        <fullName evidence="1">Uncharacterized protein</fullName>
    </submittedName>
</protein>
<keyword evidence="2" id="KW-1185">Reference proteome</keyword>